<accession>A0A0H5R7B1</accession>
<name>A0A0H5R7B1_9EUKA</name>
<dbReference type="PANTHER" id="PTHR13555:SF36">
    <property type="entry name" value="ZINC FINGER C2HC DOMAIN-CONTAINING PROTEIN 1B"/>
    <property type="match status" value="1"/>
</dbReference>
<keyword evidence="4" id="KW-0862">Zinc</keyword>
<feature type="coiled-coil region" evidence="6">
    <location>
        <begin position="114"/>
        <end position="148"/>
    </location>
</feature>
<proteinExistence type="predicted"/>
<feature type="region of interest" description="Disordered" evidence="7">
    <location>
        <begin position="346"/>
        <end position="366"/>
    </location>
</feature>
<keyword evidence="2" id="KW-0677">Repeat</keyword>
<dbReference type="GO" id="GO:0008270">
    <property type="term" value="F:zinc ion binding"/>
    <property type="evidence" value="ECO:0007669"/>
    <property type="project" value="UniProtKB-KW"/>
</dbReference>
<reference evidence="9" key="1">
    <citation type="submission" date="2015-04" db="EMBL/GenBank/DDBJ databases">
        <title>The genome sequence of the plant pathogenic Rhizarian Plasmodiophora brassicae reveals insights in its biotrophic life cycle and the origin of chitin synthesis.</title>
        <authorList>
            <person name="Schwelm A."/>
            <person name="Fogelqvist J."/>
            <person name="Knaust A."/>
            <person name="Julke S."/>
            <person name="Lilja T."/>
            <person name="Dhandapani V."/>
            <person name="Bonilla-Rosso G."/>
            <person name="Karlsson M."/>
            <person name="Shevchenko A."/>
            <person name="Choi S.R."/>
            <person name="Kim H.G."/>
            <person name="Park J.Y."/>
            <person name="Lim Y.P."/>
            <person name="Ludwig-Muller J."/>
            <person name="Dixelius C."/>
        </authorList>
    </citation>
    <scope>NUCLEOTIDE SEQUENCE</scope>
    <source>
        <tissue evidence="9">Potato root galls</tissue>
    </source>
</reference>
<dbReference type="PROSITE" id="PS52027">
    <property type="entry name" value="ZF_C2HC_C3H"/>
    <property type="match status" value="2"/>
</dbReference>
<dbReference type="InterPro" id="IPR026319">
    <property type="entry name" value="ZC2HC1A/B-like"/>
</dbReference>
<evidence type="ECO:0000256" key="5">
    <source>
        <dbReference type="PROSITE-ProRule" id="PRU01371"/>
    </source>
</evidence>
<feature type="compositionally biased region" description="Acidic residues" evidence="7">
    <location>
        <begin position="187"/>
        <end position="197"/>
    </location>
</feature>
<evidence type="ECO:0000259" key="8">
    <source>
        <dbReference type="PROSITE" id="PS52027"/>
    </source>
</evidence>
<keyword evidence="1" id="KW-0479">Metal-binding</keyword>
<dbReference type="InterPro" id="IPR049899">
    <property type="entry name" value="Znf_C2HC_C3H"/>
</dbReference>
<sequence length="433" mass="49536">PFLRQGHPLLGTESDWRFHFSKTQPRCLHESRCGFWGNIPGRSRFEHIMECRSKASRDLAAYMEKRDAALARARQLRLLKQTSGEDRSDETKTKTTLAFNTENDNQDENLVSRIAELESSNQFMRSENIRLQQALSKLNQRVSLLEQMQLNAPTQVKEGRQPMVEVVRRPIVDRKPQRSSPPPMDFTLDEPKDDDFVSSEVVQRRTVKRLVKSSPSTKRPPPPMDFTLESPDIHHSPPGTPLYGKNKPAGKTRVALLHSPSPSDKFLKPPSAVPFDECPVSPVGEKPMPEQESNPDRAEPVFPCKSCGRRFRAESIQKHSANCVKVFQSKRSEFKVEILNEEDANEARRSFRPGSLPTKKPPQLSKWRQDRARLRQTLLSSSTTTVKEVVQDTRVCCPHCNRMFEESVAERHVPKCKNTVHKPSMLLRKTARF</sequence>
<dbReference type="AlphaFoldDB" id="A0A0H5R7B1"/>
<evidence type="ECO:0000256" key="6">
    <source>
        <dbReference type="SAM" id="Coils"/>
    </source>
</evidence>
<organism evidence="9">
    <name type="scientific">Spongospora subterranea</name>
    <dbReference type="NCBI Taxonomy" id="70186"/>
    <lineage>
        <taxon>Eukaryota</taxon>
        <taxon>Sar</taxon>
        <taxon>Rhizaria</taxon>
        <taxon>Endomyxa</taxon>
        <taxon>Phytomyxea</taxon>
        <taxon>Plasmodiophorida</taxon>
        <taxon>Plasmodiophoridae</taxon>
        <taxon>Spongospora</taxon>
    </lineage>
</organism>
<evidence type="ECO:0000313" key="9">
    <source>
        <dbReference type="EMBL" id="CRZ09642.1"/>
    </source>
</evidence>
<protein>
    <recommendedName>
        <fullName evidence="8">C2HC/C3H-type domain-containing protein</fullName>
    </recommendedName>
</protein>
<feature type="region of interest" description="Disordered" evidence="7">
    <location>
        <begin position="210"/>
        <end position="248"/>
    </location>
</feature>
<evidence type="ECO:0000256" key="4">
    <source>
        <dbReference type="ARBA" id="ARBA00022833"/>
    </source>
</evidence>
<evidence type="ECO:0000256" key="7">
    <source>
        <dbReference type="SAM" id="MobiDB-lite"/>
    </source>
</evidence>
<feature type="domain" description="C2HC/C3H-type" evidence="8">
    <location>
        <begin position="393"/>
        <end position="422"/>
    </location>
</feature>
<feature type="domain" description="C2HC/C3H-type" evidence="8">
    <location>
        <begin position="300"/>
        <end position="329"/>
    </location>
</feature>
<evidence type="ECO:0000256" key="3">
    <source>
        <dbReference type="ARBA" id="ARBA00022771"/>
    </source>
</evidence>
<feature type="non-terminal residue" evidence="9">
    <location>
        <position position="1"/>
    </location>
</feature>
<dbReference type="PANTHER" id="PTHR13555">
    <property type="entry name" value="C2H2 ZINC FINGER CGI-62-RELATED"/>
    <property type="match status" value="1"/>
</dbReference>
<dbReference type="Pfam" id="PF13913">
    <property type="entry name" value="zf-C2HC_2"/>
    <property type="match status" value="2"/>
</dbReference>
<keyword evidence="6" id="KW-0175">Coiled coil</keyword>
<evidence type="ECO:0000256" key="2">
    <source>
        <dbReference type="ARBA" id="ARBA00022737"/>
    </source>
</evidence>
<keyword evidence="3 5" id="KW-0863">Zinc-finger</keyword>
<dbReference type="EMBL" id="HACM01009200">
    <property type="protein sequence ID" value="CRZ09642.1"/>
    <property type="molecule type" value="Transcribed_RNA"/>
</dbReference>
<evidence type="ECO:0000256" key="1">
    <source>
        <dbReference type="ARBA" id="ARBA00022723"/>
    </source>
</evidence>
<feature type="region of interest" description="Disordered" evidence="7">
    <location>
        <begin position="170"/>
        <end position="198"/>
    </location>
</feature>